<evidence type="ECO:0000313" key="2">
    <source>
        <dbReference type="Proteomes" id="UP000694300"/>
    </source>
</evidence>
<dbReference type="EMBL" id="JADQDF010000002">
    <property type="protein sequence ID" value="MBW0132450.1"/>
    <property type="molecule type" value="Genomic_DNA"/>
</dbReference>
<reference evidence="1 2" key="1">
    <citation type="submission" date="2020-11" db="EMBL/GenBank/DDBJ databases">
        <title>Pseudonocardia abyssalis sp. nov. and Pseudonocardia oceani sp. nov., description and phylogenomic analysis of two novel actinomycetes isolated from the deep Southern Ocean.</title>
        <authorList>
            <person name="Parra J."/>
        </authorList>
    </citation>
    <scope>NUCLEOTIDE SEQUENCE [LARGE SCALE GENOMIC DNA]</scope>
    <source>
        <strain evidence="2">KRD185</strain>
    </source>
</reference>
<gene>
    <name evidence="1" type="ORF">I4I82_32920</name>
</gene>
<protein>
    <recommendedName>
        <fullName evidence="3">CobQ/CobB/MinD/ParA nucleotide binding domain-containing protein</fullName>
    </recommendedName>
</protein>
<sequence>MIPVLAGSPGAGASALAAALADALQLAGRRVLLVDAADPARSGLSAAAAMDGPWVRHVGAGVSVRYSWREQALLARLESSGPITPGMVPPPPWWRPRLDGIHATVADLGHDGWRVAANPLVGAGGWLRRSTGSTPGAVLVVRPTRPSLRHAEQVLARLDRWVDAGAAMPAAHLVVTGARRWPAGVTGVAGLRVEELLPTAVFVPHDAVLEVGGVTAELVGDKVLDAVVPLLSSWGLLPSVQSTQRSWSRRRGNR</sequence>
<comment type="caution">
    <text evidence="1">The sequence shown here is derived from an EMBL/GenBank/DDBJ whole genome shotgun (WGS) entry which is preliminary data.</text>
</comment>
<evidence type="ECO:0008006" key="3">
    <source>
        <dbReference type="Google" id="ProtNLM"/>
    </source>
</evidence>
<name>A0ABS6UJN8_9PSEU</name>
<proteinExistence type="predicted"/>
<accession>A0ABS6UJN8</accession>
<organism evidence="1 2">
    <name type="scientific">Pseudonocardia oceani</name>
    <dbReference type="NCBI Taxonomy" id="2792013"/>
    <lineage>
        <taxon>Bacteria</taxon>
        <taxon>Bacillati</taxon>
        <taxon>Actinomycetota</taxon>
        <taxon>Actinomycetes</taxon>
        <taxon>Pseudonocardiales</taxon>
        <taxon>Pseudonocardiaceae</taxon>
        <taxon>Pseudonocardia</taxon>
    </lineage>
</organism>
<keyword evidence="2" id="KW-1185">Reference proteome</keyword>
<dbReference type="Proteomes" id="UP000694300">
    <property type="component" value="Unassembled WGS sequence"/>
</dbReference>
<evidence type="ECO:0000313" key="1">
    <source>
        <dbReference type="EMBL" id="MBW0132450.1"/>
    </source>
</evidence>